<dbReference type="InterPro" id="IPR028082">
    <property type="entry name" value="Peripla_BP_I"/>
</dbReference>
<dbReference type="Proteomes" id="UP000627292">
    <property type="component" value="Unassembled WGS sequence"/>
</dbReference>
<accession>A0A917J117</accession>
<dbReference type="RefSeq" id="WP_188954039.1">
    <property type="nucleotide sequence ID" value="NZ_BMIB01000003.1"/>
</dbReference>
<proteinExistence type="inferred from homology"/>
<dbReference type="InterPro" id="IPR028081">
    <property type="entry name" value="Leu-bd"/>
</dbReference>
<keyword evidence="5" id="KW-1185">Reference proteome</keyword>
<name>A0A917J117_9BACT</name>
<feature type="domain" description="Leucine-binding protein" evidence="3">
    <location>
        <begin position="48"/>
        <end position="242"/>
    </location>
</feature>
<gene>
    <name evidence="4" type="ORF">GCM10011379_32130</name>
</gene>
<comment type="similarity">
    <text evidence="1">Belongs to the leucine-binding protein family.</text>
</comment>
<sequence length="362" mass="40057">MTSVSLGLLLPTSSILPISKDVERGIKEGFAQNTSNITLSIVKEFIGQGGVKQTEEAVSRFFNYHDVDVVSGVVSQKVADEVAEQFKKKKMPFIVNDLGAHIPRVEHLNEYTYINSLHLWQHAWAIGKWGVETFGKKGMYVSAVYDSGYSFSQMFHEGMVAADANADWSFSVCPMPPAGQLSDVSVVFPFMEQYQPDFIFATFCGAETTLFLKECIARGWHKRTAIIGLPFLMEPLEALPEDITLYSSIASLNDDMIAPVRSFYQLGYETGAVLAKAAAAGGDLNRQLAQHFTGLRKGDSEETLAADSSYEIVMLRSTIKAGTQEKEVAVVDTLPSFVMEYQQMQSLVSEINFGWTNPYLCV</sequence>
<dbReference type="SUPFAM" id="SSF53822">
    <property type="entry name" value="Periplasmic binding protein-like I"/>
    <property type="match status" value="1"/>
</dbReference>
<evidence type="ECO:0000313" key="4">
    <source>
        <dbReference type="EMBL" id="GGH72083.1"/>
    </source>
</evidence>
<evidence type="ECO:0000313" key="5">
    <source>
        <dbReference type="Proteomes" id="UP000627292"/>
    </source>
</evidence>
<evidence type="ECO:0000259" key="3">
    <source>
        <dbReference type="Pfam" id="PF13458"/>
    </source>
</evidence>
<reference evidence="4" key="2">
    <citation type="submission" date="2020-09" db="EMBL/GenBank/DDBJ databases">
        <authorList>
            <person name="Sun Q."/>
            <person name="Zhou Y."/>
        </authorList>
    </citation>
    <scope>NUCLEOTIDE SEQUENCE</scope>
    <source>
        <strain evidence="4">CGMCC 1.15290</strain>
    </source>
</reference>
<evidence type="ECO:0000256" key="1">
    <source>
        <dbReference type="ARBA" id="ARBA00010062"/>
    </source>
</evidence>
<protein>
    <recommendedName>
        <fullName evidence="3">Leucine-binding protein domain-containing protein</fullName>
    </recommendedName>
</protein>
<dbReference type="Gene3D" id="3.40.50.2300">
    <property type="match status" value="2"/>
</dbReference>
<organism evidence="4 5">
    <name type="scientific">Filimonas zeae</name>
    <dbReference type="NCBI Taxonomy" id="1737353"/>
    <lineage>
        <taxon>Bacteria</taxon>
        <taxon>Pseudomonadati</taxon>
        <taxon>Bacteroidota</taxon>
        <taxon>Chitinophagia</taxon>
        <taxon>Chitinophagales</taxon>
        <taxon>Chitinophagaceae</taxon>
        <taxon>Filimonas</taxon>
    </lineage>
</organism>
<keyword evidence="2" id="KW-0732">Signal</keyword>
<comment type="caution">
    <text evidence="4">The sequence shown here is derived from an EMBL/GenBank/DDBJ whole genome shotgun (WGS) entry which is preliminary data.</text>
</comment>
<dbReference type="EMBL" id="BMIB01000003">
    <property type="protein sequence ID" value="GGH72083.1"/>
    <property type="molecule type" value="Genomic_DNA"/>
</dbReference>
<dbReference type="Pfam" id="PF13458">
    <property type="entry name" value="Peripla_BP_6"/>
    <property type="match status" value="1"/>
</dbReference>
<reference evidence="4" key="1">
    <citation type="journal article" date="2014" name="Int. J. Syst. Evol. Microbiol.">
        <title>Complete genome sequence of Corynebacterium casei LMG S-19264T (=DSM 44701T), isolated from a smear-ripened cheese.</title>
        <authorList>
            <consortium name="US DOE Joint Genome Institute (JGI-PGF)"/>
            <person name="Walter F."/>
            <person name="Albersmeier A."/>
            <person name="Kalinowski J."/>
            <person name="Ruckert C."/>
        </authorList>
    </citation>
    <scope>NUCLEOTIDE SEQUENCE</scope>
    <source>
        <strain evidence="4">CGMCC 1.15290</strain>
    </source>
</reference>
<dbReference type="AlphaFoldDB" id="A0A917J117"/>
<evidence type="ECO:0000256" key="2">
    <source>
        <dbReference type="ARBA" id="ARBA00022729"/>
    </source>
</evidence>